<gene>
    <name evidence="1" type="ORF">MFLAVUS_007728</name>
</gene>
<organism evidence="1 2">
    <name type="scientific">Mucor flavus</name>
    <dbReference type="NCBI Taxonomy" id="439312"/>
    <lineage>
        <taxon>Eukaryota</taxon>
        <taxon>Fungi</taxon>
        <taxon>Fungi incertae sedis</taxon>
        <taxon>Mucoromycota</taxon>
        <taxon>Mucoromycotina</taxon>
        <taxon>Mucoromycetes</taxon>
        <taxon>Mucorales</taxon>
        <taxon>Mucorineae</taxon>
        <taxon>Mucoraceae</taxon>
        <taxon>Mucor</taxon>
    </lineage>
</organism>
<proteinExistence type="predicted"/>
<reference evidence="1 2" key="1">
    <citation type="submission" date="2024-04" db="EMBL/GenBank/DDBJ databases">
        <title>genome sequences of Mucor flavus KT1a and Helicostylum pulchrum KT1b strains isolated from the surface of a dry-aged beef.</title>
        <authorList>
            <person name="Toyotome T."/>
            <person name="Hosono M."/>
            <person name="Torimaru M."/>
            <person name="Fukuda K."/>
            <person name="Mikami N."/>
        </authorList>
    </citation>
    <scope>NUCLEOTIDE SEQUENCE [LARGE SCALE GENOMIC DNA]</scope>
    <source>
        <strain evidence="1 2">KT1a</strain>
    </source>
</reference>
<evidence type="ECO:0000313" key="1">
    <source>
        <dbReference type="EMBL" id="GAA5814234.1"/>
    </source>
</evidence>
<name>A0ABP9Z558_9FUNG</name>
<comment type="caution">
    <text evidence="1">The sequence shown here is derived from an EMBL/GenBank/DDBJ whole genome shotgun (WGS) entry which is preliminary data.</text>
</comment>
<evidence type="ECO:0000313" key="2">
    <source>
        <dbReference type="Proteomes" id="UP001473302"/>
    </source>
</evidence>
<keyword evidence="2" id="KW-1185">Reference proteome</keyword>
<dbReference type="EMBL" id="BAABUK010000020">
    <property type="protein sequence ID" value="GAA5814234.1"/>
    <property type="molecule type" value="Genomic_DNA"/>
</dbReference>
<sequence length="172" mass="19877">MRLIFYTSEIASIILTVADDQKEVVWKDVLLGLSDLIKENYSGKNLKVYKGDWKRKIRAITKELGYKLLEGNGESFEILKLENVADSTTSSESTTNSSYKLSDLEKKRVLDSYDAIPTFCKWILSTGKVIDDTMRQLTEDSIYEHPVHLMILDAEDPIWKKFFTEIELNEIR</sequence>
<dbReference type="Proteomes" id="UP001473302">
    <property type="component" value="Unassembled WGS sequence"/>
</dbReference>
<protein>
    <submittedName>
        <fullName evidence="1">Uncharacterized protein</fullName>
    </submittedName>
</protein>
<accession>A0ABP9Z558</accession>